<sequence length="95" mass="10476">MVFRRVQMSRQQPWRADHPDAIRVDRSTRWGNPFSIKEYGGRAAAVAAYREAFAAGTLPVTVEEIRAGLAGHDLACWCPLDGPCHADLLLEIANG</sequence>
<dbReference type="Pfam" id="PF14216">
    <property type="entry name" value="DUF4326"/>
    <property type="match status" value="1"/>
</dbReference>
<comment type="caution">
    <text evidence="2">The sequence shown here is derived from an EMBL/GenBank/DDBJ whole genome shotgun (WGS) entry which is preliminary data.</text>
</comment>
<feature type="domain" description="DUF4326" evidence="1">
    <location>
        <begin position="17"/>
        <end position="91"/>
    </location>
</feature>
<evidence type="ECO:0000259" key="1">
    <source>
        <dbReference type="Pfam" id="PF14216"/>
    </source>
</evidence>
<proteinExistence type="predicted"/>
<protein>
    <submittedName>
        <fullName evidence="2">DUF4326 domain-containing protein</fullName>
    </submittedName>
</protein>
<dbReference type="EMBL" id="JBIAZU010000008">
    <property type="protein sequence ID" value="MFF5296215.1"/>
    <property type="molecule type" value="Genomic_DNA"/>
</dbReference>
<organism evidence="2 3">
    <name type="scientific">Paractinoplanes globisporus</name>
    <dbReference type="NCBI Taxonomy" id="113565"/>
    <lineage>
        <taxon>Bacteria</taxon>
        <taxon>Bacillati</taxon>
        <taxon>Actinomycetota</taxon>
        <taxon>Actinomycetes</taxon>
        <taxon>Micromonosporales</taxon>
        <taxon>Micromonosporaceae</taxon>
        <taxon>Paractinoplanes</taxon>
    </lineage>
</organism>
<name>A0ABW6WUH3_9ACTN</name>
<dbReference type="Proteomes" id="UP001602245">
    <property type="component" value="Unassembled WGS sequence"/>
</dbReference>
<dbReference type="InterPro" id="IPR025475">
    <property type="entry name" value="DUF4326"/>
</dbReference>
<reference evidence="2 3" key="1">
    <citation type="submission" date="2024-10" db="EMBL/GenBank/DDBJ databases">
        <title>The Natural Products Discovery Center: Release of the First 8490 Sequenced Strains for Exploring Actinobacteria Biosynthetic Diversity.</title>
        <authorList>
            <person name="Kalkreuter E."/>
            <person name="Kautsar S.A."/>
            <person name="Yang D."/>
            <person name="Bader C.D."/>
            <person name="Teijaro C.N."/>
            <person name="Fluegel L."/>
            <person name="Davis C.M."/>
            <person name="Simpson J.R."/>
            <person name="Lauterbach L."/>
            <person name="Steele A.D."/>
            <person name="Gui C."/>
            <person name="Meng S."/>
            <person name="Li G."/>
            <person name="Viehrig K."/>
            <person name="Ye F."/>
            <person name="Su P."/>
            <person name="Kiefer A.F."/>
            <person name="Nichols A."/>
            <person name="Cepeda A.J."/>
            <person name="Yan W."/>
            <person name="Fan B."/>
            <person name="Jiang Y."/>
            <person name="Adhikari A."/>
            <person name="Zheng C.-J."/>
            <person name="Schuster L."/>
            <person name="Cowan T.M."/>
            <person name="Smanski M.J."/>
            <person name="Chevrette M.G."/>
            <person name="De Carvalho L.P.S."/>
            <person name="Shen B."/>
        </authorList>
    </citation>
    <scope>NUCLEOTIDE SEQUENCE [LARGE SCALE GENOMIC DNA]</scope>
    <source>
        <strain evidence="2 3">NPDC000087</strain>
    </source>
</reference>
<evidence type="ECO:0000313" key="2">
    <source>
        <dbReference type="EMBL" id="MFF5296215.1"/>
    </source>
</evidence>
<evidence type="ECO:0000313" key="3">
    <source>
        <dbReference type="Proteomes" id="UP001602245"/>
    </source>
</evidence>
<accession>A0ABW6WUH3</accession>
<keyword evidence="3" id="KW-1185">Reference proteome</keyword>
<dbReference type="RefSeq" id="WP_245577590.1">
    <property type="nucleotide sequence ID" value="NZ_JBIAZU010000008.1"/>
</dbReference>
<gene>
    <name evidence="2" type="ORF">ACFY35_42845</name>
</gene>